<evidence type="ECO:0008006" key="3">
    <source>
        <dbReference type="Google" id="ProtNLM"/>
    </source>
</evidence>
<reference evidence="1" key="2">
    <citation type="submission" date="2025-08" db="UniProtKB">
        <authorList>
            <consortium name="Ensembl"/>
        </authorList>
    </citation>
    <scope>IDENTIFICATION</scope>
</reference>
<reference evidence="1" key="1">
    <citation type="submission" date="2020-06" db="EMBL/GenBank/DDBJ databases">
        <authorList>
            <consortium name="Wellcome Sanger Institute Data Sharing"/>
        </authorList>
    </citation>
    <scope>NUCLEOTIDE SEQUENCE [LARGE SCALE GENOMIC DNA]</scope>
</reference>
<name>A0A8C5I5T1_GOUWI</name>
<dbReference type="InterPro" id="IPR053033">
    <property type="entry name" value="Androglobin-like"/>
</dbReference>
<dbReference type="Ensembl" id="ENSGWIT00000059167.1">
    <property type="protein sequence ID" value="ENSGWIP00000054927.1"/>
    <property type="gene ID" value="ENSGWIG00000026196.1"/>
</dbReference>
<dbReference type="AlphaFoldDB" id="A0A8C5I5T1"/>
<keyword evidence="2" id="KW-1185">Reference proteome</keyword>
<sequence>ITFSNRYKKENKNIENTKCGVENKFHVWPEWNDEKVNKEKWDSSDGAEDRKSTGSLTARFFEDPEGKIALPPSLKAHHWKRPADFGLEEKLTVVENQVFDVVSSNNHLMCSEMMRWLISEIHIVWKLSDDTPTQPGSWRPWEHIYSLCTVEDGHTPLYNDYGKYIVRLYWMVRFTSQTWIRIRTRIIDKALTYRNIFKCVYTVKGPVLCCFSPNKPQQHNI</sequence>
<dbReference type="PANTHER" id="PTHR46298:SF1">
    <property type="entry name" value="ANDROGLOBIN"/>
    <property type="match status" value="1"/>
</dbReference>
<dbReference type="InterPro" id="IPR038765">
    <property type="entry name" value="Papain-like_cys_pep_sf"/>
</dbReference>
<dbReference type="PANTHER" id="PTHR46298">
    <property type="entry name" value="ANDROGLOBIN"/>
    <property type="match status" value="1"/>
</dbReference>
<accession>A0A8C5I5T1</accession>
<protein>
    <recommendedName>
        <fullName evidence="3">Androglobin</fullName>
    </recommendedName>
</protein>
<dbReference type="Proteomes" id="UP000694680">
    <property type="component" value="Chromosome 24"/>
</dbReference>
<evidence type="ECO:0000313" key="2">
    <source>
        <dbReference type="Proteomes" id="UP000694680"/>
    </source>
</evidence>
<evidence type="ECO:0000313" key="1">
    <source>
        <dbReference type="Ensembl" id="ENSGWIP00000054927.1"/>
    </source>
</evidence>
<proteinExistence type="predicted"/>
<organism evidence="1 2">
    <name type="scientific">Gouania willdenowi</name>
    <name type="common">Blunt-snouted clingfish</name>
    <name type="synonym">Lepadogaster willdenowi</name>
    <dbReference type="NCBI Taxonomy" id="441366"/>
    <lineage>
        <taxon>Eukaryota</taxon>
        <taxon>Metazoa</taxon>
        <taxon>Chordata</taxon>
        <taxon>Craniata</taxon>
        <taxon>Vertebrata</taxon>
        <taxon>Euteleostomi</taxon>
        <taxon>Actinopterygii</taxon>
        <taxon>Neopterygii</taxon>
        <taxon>Teleostei</taxon>
        <taxon>Neoteleostei</taxon>
        <taxon>Acanthomorphata</taxon>
        <taxon>Ovalentaria</taxon>
        <taxon>Blenniimorphae</taxon>
        <taxon>Blenniiformes</taxon>
        <taxon>Gobiesocoidei</taxon>
        <taxon>Gobiesocidae</taxon>
        <taxon>Gobiesocinae</taxon>
        <taxon>Gouania</taxon>
    </lineage>
</organism>
<reference evidence="1" key="3">
    <citation type="submission" date="2025-09" db="UniProtKB">
        <authorList>
            <consortium name="Ensembl"/>
        </authorList>
    </citation>
    <scope>IDENTIFICATION</scope>
</reference>
<dbReference type="SUPFAM" id="SSF54001">
    <property type="entry name" value="Cysteine proteinases"/>
    <property type="match status" value="1"/>
</dbReference>